<dbReference type="GO" id="GO:0005829">
    <property type="term" value="C:cytosol"/>
    <property type="evidence" value="ECO:0007669"/>
    <property type="project" value="TreeGrafter"/>
</dbReference>
<feature type="binding site" description="in other chain" evidence="6">
    <location>
        <begin position="220"/>
        <end position="223"/>
    </location>
    <ligand>
        <name>dUMP</name>
        <dbReference type="ChEBI" id="CHEBI:246422"/>
        <note>ligand shared between dimeric partners</note>
    </ligand>
</feature>
<feature type="active site" description="Nucleophile" evidence="6">
    <location>
        <position position="200"/>
    </location>
</feature>
<sequence length="317" mass="36726">MMNSFDQAYHDLCRRVLETGKNKDDRTNTGTLSVFGHQMRFDLSKGFPLLTTKKVSFKLIATELIWFMRGDTNIKYLLEYNNNIWNEWAFLKWIESDDYNGPDMTNFGHRALVDENFNEAYKKQLKIFKDKILNDNAFSKKYGDLGNVYGKQWRNFETKNGSTDQLMEVIEGIKNNPTSRRHIISAWNPGEIDTMALPPCHTMFQFYVQDNKLSCQLYQRSADIFLGVPFNIASYSLLTHLIAKECNLEVGEFVHTFGDAHIYSNHIDAVNEQLSRESFEPPTLNINTDKSIFDIEYEDLEVINYQAHPAIKAPIAV</sequence>
<name>A0A327ZXB6_9STAP</name>
<dbReference type="PANTHER" id="PTHR11548:SF9">
    <property type="entry name" value="THYMIDYLATE SYNTHASE"/>
    <property type="match status" value="1"/>
</dbReference>
<feature type="binding site" description="in other chain" evidence="6">
    <location>
        <position position="231"/>
    </location>
    <ligand>
        <name>dUMP</name>
        <dbReference type="ChEBI" id="CHEBI:246422"/>
        <note>ligand shared between dimeric partners</note>
    </ligand>
</feature>
<dbReference type="PRINTS" id="PR00108">
    <property type="entry name" value="THYMDSNTHASE"/>
</dbReference>
<comment type="catalytic activity">
    <reaction evidence="6">
        <text>dUMP + (6R)-5,10-methylene-5,6,7,8-tetrahydrofolate = 7,8-dihydrofolate + dTMP</text>
        <dbReference type="Rhea" id="RHEA:12104"/>
        <dbReference type="ChEBI" id="CHEBI:15636"/>
        <dbReference type="ChEBI" id="CHEBI:57451"/>
        <dbReference type="ChEBI" id="CHEBI:63528"/>
        <dbReference type="ChEBI" id="CHEBI:246422"/>
        <dbReference type="EC" id="2.1.1.45"/>
    </reaction>
</comment>
<evidence type="ECO:0000259" key="8">
    <source>
        <dbReference type="Pfam" id="PF00303"/>
    </source>
</evidence>
<dbReference type="GO" id="GO:0004799">
    <property type="term" value="F:thymidylate synthase activity"/>
    <property type="evidence" value="ECO:0007669"/>
    <property type="project" value="UniProtKB-UniRule"/>
</dbReference>
<evidence type="ECO:0000256" key="4">
    <source>
        <dbReference type="ARBA" id="ARBA00022679"/>
    </source>
</evidence>
<comment type="similarity">
    <text evidence="6">Belongs to the thymidylate synthase family. Bacterial-type ThyA subfamily.</text>
</comment>
<feature type="active site" evidence="7">
    <location>
        <position position="200"/>
    </location>
</feature>
<dbReference type="GO" id="GO:0032259">
    <property type="term" value="P:methylation"/>
    <property type="evidence" value="ECO:0007669"/>
    <property type="project" value="UniProtKB-KW"/>
</dbReference>
<dbReference type="InterPro" id="IPR000398">
    <property type="entry name" value="Thymidylate_synthase"/>
</dbReference>
<comment type="pathway">
    <text evidence="6">Pyrimidine metabolism; dTTP biosynthesis.</text>
</comment>
<gene>
    <name evidence="6" type="primary">thyA</name>
    <name evidence="9" type="ORF">BHU61_04500</name>
</gene>
<dbReference type="AlphaFoldDB" id="A0A327ZXB6"/>
<keyword evidence="10" id="KW-1185">Reference proteome</keyword>
<dbReference type="PROSITE" id="PS00091">
    <property type="entry name" value="THYMIDYLATE_SYNTHASE"/>
    <property type="match status" value="1"/>
</dbReference>
<feature type="binding site" evidence="6">
    <location>
        <position position="223"/>
    </location>
    <ligand>
        <name>(6R)-5,10-methylene-5,6,7,8-tetrahydrofolate</name>
        <dbReference type="ChEBI" id="CHEBI:15636"/>
    </ligand>
</feature>
<proteinExistence type="inferred from homology"/>
<dbReference type="InterPro" id="IPR020940">
    <property type="entry name" value="Thymidylate_synthase_AS"/>
</dbReference>
<dbReference type="CDD" id="cd00351">
    <property type="entry name" value="TS_Pyrimidine_HMase"/>
    <property type="match status" value="1"/>
</dbReference>
<dbReference type="Proteomes" id="UP000249808">
    <property type="component" value="Unassembled WGS sequence"/>
</dbReference>
<dbReference type="SUPFAM" id="SSF55831">
    <property type="entry name" value="Thymidylate synthase/dCMP hydroxymethylase"/>
    <property type="match status" value="1"/>
</dbReference>
<evidence type="ECO:0000256" key="2">
    <source>
        <dbReference type="ARBA" id="ARBA00022490"/>
    </source>
</evidence>
<evidence type="ECO:0000256" key="7">
    <source>
        <dbReference type="PROSITE-ProRule" id="PRU10016"/>
    </source>
</evidence>
<feature type="domain" description="Thymidylate synthase/dCMP hydroxymethylase" evidence="8">
    <location>
        <begin position="7"/>
        <end position="317"/>
    </location>
</feature>
<feature type="binding site" description="in other chain" evidence="6">
    <location>
        <begin position="261"/>
        <end position="263"/>
    </location>
    <ligand>
        <name>dUMP</name>
        <dbReference type="ChEBI" id="CHEBI:246422"/>
        <note>ligand shared between dimeric partners</note>
    </ligand>
</feature>
<comment type="subunit">
    <text evidence="6">Homodimer.</text>
</comment>
<organism evidence="9 10">
    <name type="scientific">Macrococcus epidermidis</name>
    <dbReference type="NCBI Taxonomy" id="1902580"/>
    <lineage>
        <taxon>Bacteria</taxon>
        <taxon>Bacillati</taxon>
        <taxon>Bacillota</taxon>
        <taxon>Bacilli</taxon>
        <taxon>Bacillales</taxon>
        <taxon>Staphylococcaceae</taxon>
        <taxon>Macrococcus</taxon>
    </lineage>
</organism>
<evidence type="ECO:0000256" key="6">
    <source>
        <dbReference type="HAMAP-Rule" id="MF_00008"/>
    </source>
</evidence>
<evidence type="ECO:0000313" key="10">
    <source>
        <dbReference type="Proteomes" id="UP000249808"/>
    </source>
</evidence>
<evidence type="ECO:0000256" key="5">
    <source>
        <dbReference type="ARBA" id="ARBA00022727"/>
    </source>
</evidence>
<keyword evidence="3 6" id="KW-0489">Methyltransferase</keyword>
<feature type="binding site" evidence="6">
    <location>
        <position position="316"/>
    </location>
    <ligand>
        <name>(6R)-5,10-methylene-5,6,7,8-tetrahydrofolate</name>
        <dbReference type="ChEBI" id="CHEBI:15636"/>
    </ligand>
</feature>
<keyword evidence="4 6" id="KW-0808">Transferase</keyword>
<dbReference type="InterPro" id="IPR036926">
    <property type="entry name" value="Thymidate_synth/dCMP_Mease_sf"/>
</dbReference>
<dbReference type="NCBIfam" id="NF002496">
    <property type="entry name" value="PRK01827.1-2"/>
    <property type="match status" value="1"/>
</dbReference>
<dbReference type="Pfam" id="PF00303">
    <property type="entry name" value="Thymidylat_synt"/>
    <property type="match status" value="1"/>
</dbReference>
<protein>
    <recommendedName>
        <fullName evidence="1 6">Thymidylate synthase</fullName>
        <shortName evidence="6">TS</shortName>
        <shortName evidence="6">TSase</shortName>
        <ecNumber evidence="1 6">2.1.1.45</ecNumber>
    </recommendedName>
</protein>
<dbReference type="EC" id="2.1.1.45" evidence="1 6"/>
<dbReference type="UniPathway" id="UPA00575"/>
<evidence type="ECO:0000313" key="9">
    <source>
        <dbReference type="EMBL" id="RAK46726.1"/>
    </source>
</evidence>
<evidence type="ECO:0000256" key="3">
    <source>
        <dbReference type="ARBA" id="ARBA00022603"/>
    </source>
</evidence>
<keyword evidence="2 6" id="KW-0963">Cytoplasm</keyword>
<comment type="function">
    <text evidence="6">Catalyzes the reductive methylation of 2'-deoxyuridine-5'-monophosphate (dUMP) to 2'-deoxythymidine-5'-monophosphate (dTMP) while utilizing 5,10-methylenetetrahydrofolate (mTHF) as the methyl donor and reductant in the reaction, yielding dihydrofolate (DHF) as a by-product. This enzymatic reaction provides an intracellular de novo source of dTMP, an essential precursor for DNA biosynthesis.</text>
</comment>
<dbReference type="RefSeq" id="WP_111714965.1">
    <property type="nucleotide sequence ID" value="NZ_CP073819.1"/>
</dbReference>
<feature type="binding site" description="in other chain" evidence="6">
    <location>
        <position position="26"/>
    </location>
    <ligand>
        <name>dUMP</name>
        <dbReference type="ChEBI" id="CHEBI:246422"/>
        <note>ligand shared between dimeric partners</note>
    </ligand>
</feature>
<comment type="caution">
    <text evidence="6">Lacks conserved residue(s) required for the propagation of feature annotation.</text>
</comment>
<keyword evidence="5 6" id="KW-0545">Nucleotide biosynthesis</keyword>
<dbReference type="GO" id="GO:0006235">
    <property type="term" value="P:dTTP biosynthetic process"/>
    <property type="evidence" value="ECO:0007669"/>
    <property type="project" value="UniProtKB-UniRule"/>
</dbReference>
<dbReference type="EMBL" id="PZJH01000001">
    <property type="protein sequence ID" value="RAK46726.1"/>
    <property type="molecule type" value="Genomic_DNA"/>
</dbReference>
<dbReference type="GO" id="GO:0006231">
    <property type="term" value="P:dTMP biosynthetic process"/>
    <property type="evidence" value="ECO:0007669"/>
    <property type="project" value="UniProtKB-UniRule"/>
</dbReference>
<comment type="subcellular location">
    <subcellularLocation>
        <location evidence="6">Cytoplasm</location>
    </subcellularLocation>
</comment>
<dbReference type="HAMAP" id="MF_00008">
    <property type="entry name" value="Thymidy_synth_bact"/>
    <property type="match status" value="1"/>
</dbReference>
<accession>A0A327ZXB6</accession>
<evidence type="ECO:0000256" key="1">
    <source>
        <dbReference type="ARBA" id="ARBA00011947"/>
    </source>
</evidence>
<dbReference type="Gene3D" id="3.30.572.10">
    <property type="entry name" value="Thymidylate synthase/dCMP hydroxymethylase domain"/>
    <property type="match status" value="1"/>
</dbReference>
<reference evidence="9 10" key="1">
    <citation type="journal article" date="2018" name="Front. Microbiol.">
        <title>Description and Comparative Genomics of Macrococcus caseolyticus subsp. hominis subsp. nov., Macrococcus goetzii sp. nov., Macrococcus epidermidis sp. nov., and Macrococcus bohemicus sp. nov., Novel Macrococci From Human Clinical Material With Virulence Potential and Suspected Uptake of Foreign DNA by Natural Transformation.</title>
        <authorList>
            <person name="Maslanova I."/>
            <person name="Wertheimer Z."/>
            <person name="Sedlacek I."/>
            <person name="Svec P."/>
            <person name="Indrakova A."/>
            <person name="Kovarovic V."/>
            <person name="Schumann P."/>
            <person name="Sproer C."/>
            <person name="Kralova S."/>
            <person name="Sedo O."/>
            <person name="Kristofova L."/>
            <person name="Vrbovska V."/>
            <person name="Fuzik T."/>
            <person name="Petras P."/>
            <person name="Zdrahal Z."/>
            <person name="Ruzickova V."/>
            <person name="Doskar J."/>
            <person name="Pantucek R."/>
        </authorList>
    </citation>
    <scope>NUCLEOTIDE SEQUENCE [LARGE SCALE GENOMIC DNA]</scope>
    <source>
        <strain evidence="9 10">01/688</strain>
    </source>
</reference>
<dbReference type="InterPro" id="IPR045097">
    <property type="entry name" value="Thymidate_synth/dCMP_Mease"/>
</dbReference>
<comment type="caution">
    <text evidence="9">The sequence shown here is derived from an EMBL/GenBank/DDBJ whole genome shotgun (WGS) entry which is preliminary data.</text>
</comment>
<feature type="binding site" evidence="6">
    <location>
        <begin position="180"/>
        <end position="181"/>
    </location>
    <ligand>
        <name>dUMP</name>
        <dbReference type="ChEBI" id="CHEBI:246422"/>
        <note>ligand shared between dimeric partners</note>
    </ligand>
</feature>
<dbReference type="InterPro" id="IPR023451">
    <property type="entry name" value="Thymidate_synth/dCMP_Mease_dom"/>
</dbReference>
<dbReference type="PANTHER" id="PTHR11548">
    <property type="entry name" value="THYMIDYLATE SYNTHASE 1"/>
    <property type="match status" value="1"/>
</dbReference>
<dbReference type="NCBIfam" id="TIGR03284">
    <property type="entry name" value="thym_sym"/>
    <property type="match status" value="1"/>
</dbReference>